<feature type="signal peptide" evidence="1">
    <location>
        <begin position="1"/>
        <end position="24"/>
    </location>
</feature>
<proteinExistence type="predicted"/>
<dbReference type="InterPro" id="IPR016047">
    <property type="entry name" value="M23ase_b-sheet_dom"/>
</dbReference>
<dbReference type="Gene3D" id="2.70.70.10">
    <property type="entry name" value="Glucose Permease (Domain IIA)"/>
    <property type="match status" value="1"/>
</dbReference>
<organism evidence="3 4">
    <name type="scientific">Marivibrio halodurans</name>
    <dbReference type="NCBI Taxonomy" id="2039722"/>
    <lineage>
        <taxon>Bacteria</taxon>
        <taxon>Pseudomonadati</taxon>
        <taxon>Pseudomonadota</taxon>
        <taxon>Alphaproteobacteria</taxon>
        <taxon>Rhodospirillales</taxon>
        <taxon>Rhodospirillaceae</taxon>
        <taxon>Marivibrio</taxon>
    </lineage>
</organism>
<dbReference type="GO" id="GO:0004222">
    <property type="term" value="F:metalloendopeptidase activity"/>
    <property type="evidence" value="ECO:0007669"/>
    <property type="project" value="TreeGrafter"/>
</dbReference>
<accession>A0A8J7S223</accession>
<dbReference type="SUPFAM" id="SSF51261">
    <property type="entry name" value="Duplicated hybrid motif"/>
    <property type="match status" value="1"/>
</dbReference>
<dbReference type="RefSeq" id="WP_210683493.1">
    <property type="nucleotide sequence ID" value="NZ_JAGMWN010000012.1"/>
</dbReference>
<evidence type="ECO:0000313" key="3">
    <source>
        <dbReference type="EMBL" id="MBP5858902.1"/>
    </source>
</evidence>
<dbReference type="Pfam" id="PF01551">
    <property type="entry name" value="Peptidase_M23"/>
    <property type="match status" value="1"/>
</dbReference>
<dbReference type="CDD" id="cd12797">
    <property type="entry name" value="M23_peptidase"/>
    <property type="match status" value="1"/>
</dbReference>
<keyword evidence="4" id="KW-1185">Reference proteome</keyword>
<dbReference type="EMBL" id="JAGMWN010000012">
    <property type="protein sequence ID" value="MBP5858902.1"/>
    <property type="molecule type" value="Genomic_DNA"/>
</dbReference>
<dbReference type="FunFam" id="2.70.70.10:FF:000019">
    <property type="entry name" value="M23 family peptidase"/>
    <property type="match status" value="1"/>
</dbReference>
<feature type="chain" id="PRO_5035282265" evidence="1">
    <location>
        <begin position="25"/>
        <end position="282"/>
    </location>
</feature>
<dbReference type="Proteomes" id="UP000672602">
    <property type="component" value="Unassembled WGS sequence"/>
</dbReference>
<evidence type="ECO:0000256" key="1">
    <source>
        <dbReference type="SAM" id="SignalP"/>
    </source>
</evidence>
<reference evidence="3" key="1">
    <citation type="submission" date="2021-04" db="EMBL/GenBank/DDBJ databases">
        <authorList>
            <person name="Zhang D.-C."/>
        </authorList>
    </citation>
    <scope>NUCLEOTIDE SEQUENCE</scope>
    <source>
        <strain evidence="3">CGMCC 1.15697</strain>
    </source>
</reference>
<dbReference type="PANTHER" id="PTHR21666">
    <property type="entry name" value="PEPTIDASE-RELATED"/>
    <property type="match status" value="1"/>
</dbReference>
<feature type="domain" description="M23ase beta-sheet core" evidence="2">
    <location>
        <begin position="174"/>
        <end position="268"/>
    </location>
</feature>
<keyword evidence="1" id="KW-0732">Signal</keyword>
<dbReference type="InterPro" id="IPR050570">
    <property type="entry name" value="Cell_wall_metabolism_enzyme"/>
</dbReference>
<gene>
    <name evidence="3" type="ORF">KAJ83_17920</name>
</gene>
<evidence type="ECO:0000313" key="4">
    <source>
        <dbReference type="Proteomes" id="UP000672602"/>
    </source>
</evidence>
<sequence length="282" mass="30041">MAIVRCLRRAAVFSLLLLGLQVPAAAGAVEFLQAEFQQGGYAIGKVDPGARVRFDGHDVRVGADGRFVIGFHRDDPAAMRLEITGPAGDRRVETLSIAQRDYDIQRIDGLPENKVSPPDSVLARIRADAALVAEARVRDSADTWFDSGWIWPVKGPISGVFGSQRILNGEPRQPHYGVDVAVPTGTPVVAPADGVVSLAVPDMYFSGGTLMIDHGRGLASAFLHMDSIAVTPGQRVARGDAIGTVGATGRATGPHLDWRINWFGKRLDAALFVPSMPEGTGN</sequence>
<protein>
    <submittedName>
        <fullName evidence="3">M23 family metallopeptidase</fullName>
    </submittedName>
</protein>
<dbReference type="InterPro" id="IPR011055">
    <property type="entry name" value="Dup_hybrid_motif"/>
</dbReference>
<evidence type="ECO:0000259" key="2">
    <source>
        <dbReference type="Pfam" id="PF01551"/>
    </source>
</evidence>
<name>A0A8J7S223_9PROT</name>
<comment type="caution">
    <text evidence="3">The sequence shown here is derived from an EMBL/GenBank/DDBJ whole genome shotgun (WGS) entry which is preliminary data.</text>
</comment>
<dbReference type="PANTHER" id="PTHR21666:SF285">
    <property type="entry name" value="M23 FAMILY METALLOPEPTIDASE"/>
    <property type="match status" value="1"/>
</dbReference>
<dbReference type="AlphaFoldDB" id="A0A8J7S223"/>